<evidence type="ECO:0000313" key="1">
    <source>
        <dbReference type="EMBL" id="GME93557.1"/>
    </source>
</evidence>
<keyword evidence="2" id="KW-1185">Reference proteome</keyword>
<reference evidence="1" key="1">
    <citation type="submission" date="2023-04" db="EMBL/GenBank/DDBJ databases">
        <title>Ambrosiozyma monospora NBRC 10751.</title>
        <authorList>
            <person name="Ichikawa N."/>
            <person name="Sato H."/>
            <person name="Tonouchi N."/>
        </authorList>
    </citation>
    <scope>NUCLEOTIDE SEQUENCE</scope>
    <source>
        <strain evidence="1">NBRC 10751</strain>
    </source>
</reference>
<proteinExistence type="predicted"/>
<sequence length="334" mass="38412">MISNEKLEFLSRVSVVTSDTFRIGSTSPSAILLDAIDLMDNHSPKSMENLDLIKDRLIEAVDNCIRASTEEFEPFWQKKLLRAASFGKTMIELYNSEEFIEACNNLKILNIVRQTDVGIFLTHTQYLQLGVDNLILNYLLKLKLHYLSLKICEFLNLSVYDQIIVDWSCSKIRSSINLTDDDILKQIISKLKVKTISFDQISRVAYQEGRLNLSIKLLSYEPDTAKKIPLLLEMEQDDIALMKSDEDLDMDSILYVLIILYNKLPIQEFFKLLDGKPNAIGIFKTVFAKQDKKLLNDYFYQDDSIVDMANIQLSQYLDAPTVELKKQHLNKAAM</sequence>
<name>A0ACB5TRT4_AMBMO</name>
<evidence type="ECO:0000313" key="2">
    <source>
        <dbReference type="Proteomes" id="UP001165064"/>
    </source>
</evidence>
<comment type="caution">
    <text evidence="1">The sequence shown here is derived from an EMBL/GenBank/DDBJ whole genome shotgun (WGS) entry which is preliminary data.</text>
</comment>
<dbReference type="EMBL" id="BSXS01008758">
    <property type="protein sequence ID" value="GME93557.1"/>
    <property type="molecule type" value="Genomic_DNA"/>
</dbReference>
<dbReference type="Proteomes" id="UP001165064">
    <property type="component" value="Unassembled WGS sequence"/>
</dbReference>
<accession>A0ACB5TRT4</accession>
<organism evidence="1 2">
    <name type="scientific">Ambrosiozyma monospora</name>
    <name type="common">Yeast</name>
    <name type="synonym">Endomycopsis monosporus</name>
    <dbReference type="NCBI Taxonomy" id="43982"/>
    <lineage>
        <taxon>Eukaryota</taxon>
        <taxon>Fungi</taxon>
        <taxon>Dikarya</taxon>
        <taxon>Ascomycota</taxon>
        <taxon>Saccharomycotina</taxon>
        <taxon>Pichiomycetes</taxon>
        <taxon>Pichiales</taxon>
        <taxon>Pichiaceae</taxon>
        <taxon>Ambrosiozyma</taxon>
    </lineage>
</organism>
<protein>
    <submittedName>
        <fullName evidence="1">Unnamed protein product</fullName>
    </submittedName>
</protein>
<gene>
    <name evidence="1" type="ORF">Amon02_000935200</name>
</gene>